<sequence length="405" mass="45301">MYWDLRDSMGETSSAGSSTPPTPSSDLPSLSSNELSLATSQTTKEVLHSVLKVRKTWKTLHGGETIWPLELEAALLEGQFSLEKYNPGDSRETRMLGRFPRRNRFISDYIFEKTRRRRSAKQVGSRLQQLRESCGGQQLLHLLSPFRVPASTTSSDSALNSPVSPILGDSLFPSTSIPHTVMYIDILPKRAADAFRCPTNSSPWSDNGDIVRASDHPRSLASINPAVSFTSRSPLFAHSRFTVYSEDFILHAETVPLTLSLDKAPEFSEFLYSTQLVPNYWQTILDSPDPTRFTIFQEVLREDNSSIVFSATYKFSYPVCFTPDYLPLHPPSGPPKRSLATKLSHPANEYELPFLAATRYPQYETALWNPAVSYARGSSPTQRYHSPGSDASSLCFPLELLNYVS</sequence>
<organism evidence="5 6">
    <name type="scientific">Mycena rosella</name>
    <name type="common">Pink bonnet</name>
    <name type="synonym">Agaricus rosellus</name>
    <dbReference type="NCBI Taxonomy" id="1033263"/>
    <lineage>
        <taxon>Eukaryota</taxon>
        <taxon>Fungi</taxon>
        <taxon>Dikarya</taxon>
        <taxon>Basidiomycota</taxon>
        <taxon>Agaricomycotina</taxon>
        <taxon>Agaricomycetes</taxon>
        <taxon>Agaricomycetidae</taxon>
        <taxon>Agaricales</taxon>
        <taxon>Marasmiineae</taxon>
        <taxon>Mycenaceae</taxon>
        <taxon>Mycena</taxon>
    </lineage>
</organism>
<evidence type="ECO:0000256" key="1">
    <source>
        <dbReference type="ARBA" id="ARBA00008421"/>
    </source>
</evidence>
<comment type="similarity">
    <text evidence="1">Belongs to the TEC1 family.</text>
</comment>
<feature type="region of interest" description="Disordered" evidence="3">
    <location>
        <begin position="1"/>
        <end position="35"/>
    </location>
</feature>
<protein>
    <recommendedName>
        <fullName evidence="4">TEA domain-containing protein</fullName>
    </recommendedName>
</protein>
<dbReference type="Gene3D" id="6.10.20.40">
    <property type="entry name" value="TEA/ATTS domain"/>
    <property type="match status" value="1"/>
</dbReference>
<evidence type="ECO:0000313" key="6">
    <source>
        <dbReference type="Proteomes" id="UP001221757"/>
    </source>
</evidence>
<dbReference type="InterPro" id="IPR038096">
    <property type="entry name" value="TEA/ATTS_sf"/>
</dbReference>
<accession>A0AAD7CHF9</accession>
<reference evidence="5" key="1">
    <citation type="submission" date="2023-03" db="EMBL/GenBank/DDBJ databases">
        <title>Massive genome expansion in bonnet fungi (Mycena s.s.) driven by repeated elements and novel gene families across ecological guilds.</title>
        <authorList>
            <consortium name="Lawrence Berkeley National Laboratory"/>
            <person name="Harder C.B."/>
            <person name="Miyauchi S."/>
            <person name="Viragh M."/>
            <person name="Kuo A."/>
            <person name="Thoen E."/>
            <person name="Andreopoulos B."/>
            <person name="Lu D."/>
            <person name="Skrede I."/>
            <person name="Drula E."/>
            <person name="Henrissat B."/>
            <person name="Morin E."/>
            <person name="Kohler A."/>
            <person name="Barry K."/>
            <person name="LaButti K."/>
            <person name="Morin E."/>
            <person name="Salamov A."/>
            <person name="Lipzen A."/>
            <person name="Mereny Z."/>
            <person name="Hegedus B."/>
            <person name="Baldrian P."/>
            <person name="Stursova M."/>
            <person name="Weitz H."/>
            <person name="Taylor A."/>
            <person name="Grigoriev I.V."/>
            <person name="Nagy L.G."/>
            <person name="Martin F."/>
            <person name="Kauserud H."/>
        </authorList>
    </citation>
    <scope>NUCLEOTIDE SEQUENCE</scope>
    <source>
        <strain evidence="5">CBHHK067</strain>
    </source>
</reference>
<name>A0AAD7CHF9_MYCRO</name>
<comment type="caution">
    <text evidence="5">The sequence shown here is derived from an EMBL/GenBank/DDBJ whole genome shotgun (WGS) entry which is preliminary data.</text>
</comment>
<evidence type="ECO:0000313" key="5">
    <source>
        <dbReference type="EMBL" id="KAJ7648469.1"/>
    </source>
</evidence>
<dbReference type="Proteomes" id="UP001221757">
    <property type="component" value="Unassembled WGS sequence"/>
</dbReference>
<evidence type="ECO:0000256" key="3">
    <source>
        <dbReference type="SAM" id="MobiDB-lite"/>
    </source>
</evidence>
<feature type="domain" description="TEA" evidence="4">
    <location>
        <begin position="60"/>
        <end position="137"/>
    </location>
</feature>
<evidence type="ECO:0000259" key="4">
    <source>
        <dbReference type="PROSITE" id="PS51088"/>
    </source>
</evidence>
<dbReference type="GO" id="GO:0003700">
    <property type="term" value="F:DNA-binding transcription factor activity"/>
    <property type="evidence" value="ECO:0007669"/>
    <property type="project" value="InterPro"/>
</dbReference>
<dbReference type="Pfam" id="PF01285">
    <property type="entry name" value="TEA"/>
    <property type="match status" value="1"/>
</dbReference>
<proteinExistence type="inferred from homology"/>
<dbReference type="PROSITE" id="PS51088">
    <property type="entry name" value="TEA_2"/>
    <property type="match status" value="1"/>
</dbReference>
<evidence type="ECO:0000256" key="2">
    <source>
        <dbReference type="PROSITE-ProRule" id="PRU00505"/>
    </source>
</evidence>
<keyword evidence="6" id="KW-1185">Reference proteome</keyword>
<dbReference type="SMART" id="SM00426">
    <property type="entry name" value="TEA"/>
    <property type="match status" value="1"/>
</dbReference>
<feature type="DNA-binding region" description="TEA" evidence="2">
    <location>
        <begin position="60"/>
        <end position="137"/>
    </location>
</feature>
<gene>
    <name evidence="5" type="ORF">B0H17DRAFT_1103158</name>
</gene>
<dbReference type="EMBL" id="JARKIE010000379">
    <property type="protein sequence ID" value="KAJ7648469.1"/>
    <property type="molecule type" value="Genomic_DNA"/>
</dbReference>
<dbReference type="AlphaFoldDB" id="A0AAD7CHF9"/>
<feature type="compositionally biased region" description="Low complexity" evidence="3">
    <location>
        <begin position="12"/>
        <end position="35"/>
    </location>
</feature>
<dbReference type="InterPro" id="IPR000818">
    <property type="entry name" value="TEA/ATTS_dom"/>
</dbReference>